<name>A0A7V3RHP6_UNCW3</name>
<dbReference type="AlphaFoldDB" id="A0A7V3RHP6"/>
<accession>A0A7V3RHP6</accession>
<dbReference type="EMBL" id="DTOZ01000117">
    <property type="protein sequence ID" value="HGE78231.1"/>
    <property type="molecule type" value="Genomic_DNA"/>
</dbReference>
<organism evidence="1">
    <name type="scientific">candidate division WOR-3 bacterium</name>
    <dbReference type="NCBI Taxonomy" id="2052148"/>
    <lineage>
        <taxon>Bacteria</taxon>
        <taxon>Bacteria division WOR-3</taxon>
    </lineage>
</organism>
<gene>
    <name evidence="1" type="ORF">ENX68_04435</name>
</gene>
<reference evidence="1" key="1">
    <citation type="journal article" date="2020" name="mSystems">
        <title>Genome- and Community-Level Interaction Insights into Carbon Utilization and Element Cycling Functions of Hydrothermarchaeota in Hydrothermal Sediment.</title>
        <authorList>
            <person name="Zhou Z."/>
            <person name="Liu Y."/>
            <person name="Xu W."/>
            <person name="Pan J."/>
            <person name="Luo Z.H."/>
            <person name="Li M."/>
        </authorList>
    </citation>
    <scope>NUCLEOTIDE SEQUENCE [LARGE SCALE GENOMIC DNA]</scope>
    <source>
        <strain evidence="1">SpSt-961</strain>
    </source>
</reference>
<sequence length="895" mass="104473">MINLISESDTPYNLDSVYCSFRPIEIDTSFTVDSIYIPVVEEKRDEGSELKLSGVKDFTFDINEGFDQGLKLYATGELEGVKIKGVLSDQGIDQPTRRISDIEKIRLEAWTRNFYGGIGDLSLSLPFEIYDEISGVRLGVNANNKGLNLSYALSRGKYIRYEFSGEEGKQGPYFLPGRLVYNSEKIYLSDKINPPKLLSKEYDYEIDYEQGIINFKNRNIITHNSYIIVEYLEANDDYQNVYQEVDGKYNFSEFLFTFIYHRFYDVKDNPLNFQFTPEEIESLKISGDEMKIKHIYADTSSTGSYNLIDGKFVYAGEGKGHYRVSFFYVGENNGDYVYDPNIKGFVYVGENFGNYTPEKYIPLPGDERFYGIGLSHKFGISTRIYSSYVDKNSFSSLDDEDNSAFGYEIAVNKKVGIFSVNSRYINFQDNLYQPKGRQDLNYNYQWNISETMKELFEFGMGIAPYDYLNFELTYGLLNKVHKRRSMYIKPLFFYLGVEQIDTLNKYTIGLRKSINNLTLYTQYLNQQNGHYTDYNFNYRFREDRSIGLSGNYERNILCRAMLTKFDLLIRQLNLSTGFRLFNDTTLIFVNANSNFYYKGFGLNFQLEQSQKYAQKKDEAYIHVAPGTGNYVYDPITGVYIPKENGDYIKQTVLLKEFQRVLSKNYFIESSFTYGLFDLRGRFFYLDEEQFIERKQEANFNITNNDAHFEIILQEEFSKDKRYALEPIEMHQYHFSFNPEYKNFYNYNIIDYSREFWGGFLKLKRDDYGSSVALQVIEQPQAKPILSYKYSRLFSDFYPDLILILQTPSAGLTLSSAIRGQGRIELTGELIYRKYNVEDIPYLYSANEPPGFSEVINFTSSLGIGNNTIFSFIYRIQLFAEGEPIQNLRFQTRIKF</sequence>
<proteinExistence type="predicted"/>
<protein>
    <submittedName>
        <fullName evidence="1">Uncharacterized protein</fullName>
    </submittedName>
</protein>
<comment type="caution">
    <text evidence="1">The sequence shown here is derived from an EMBL/GenBank/DDBJ whole genome shotgun (WGS) entry which is preliminary data.</text>
</comment>
<evidence type="ECO:0000313" key="1">
    <source>
        <dbReference type="EMBL" id="HGE78231.1"/>
    </source>
</evidence>